<sequence length="123" mass="13534">MDPLMGAIENAEEPEWLEKLVFGEVRVWQIMFLCLAGITTLTLDLLHKQNHSMEENQGFQPSSMSPQQSSLETSIQQNVKITEPDPPGGLSFVKFATKVANLSKISPPKSPTSPTATGSKMDF</sequence>
<proteinExistence type="predicted"/>
<name>A0A5E4PQW5_9NEOP</name>
<keyword evidence="3" id="KW-1185">Reference proteome</keyword>
<dbReference type="AlphaFoldDB" id="A0A5E4PQW5"/>
<accession>A0A5E4PQW5</accession>
<reference evidence="2 3" key="1">
    <citation type="submission" date="2017-07" db="EMBL/GenBank/DDBJ databases">
        <authorList>
            <person name="Talla V."/>
            <person name="Backstrom N."/>
        </authorList>
    </citation>
    <scope>NUCLEOTIDE SEQUENCE [LARGE SCALE GENOMIC DNA]</scope>
</reference>
<gene>
    <name evidence="2" type="ORF">LSINAPIS_LOCUS914</name>
</gene>
<feature type="region of interest" description="Disordered" evidence="1">
    <location>
        <begin position="103"/>
        <end position="123"/>
    </location>
</feature>
<feature type="region of interest" description="Disordered" evidence="1">
    <location>
        <begin position="53"/>
        <end position="86"/>
    </location>
</feature>
<evidence type="ECO:0000313" key="3">
    <source>
        <dbReference type="Proteomes" id="UP000324832"/>
    </source>
</evidence>
<organism evidence="2 3">
    <name type="scientific">Leptidea sinapis</name>
    <dbReference type="NCBI Taxonomy" id="189913"/>
    <lineage>
        <taxon>Eukaryota</taxon>
        <taxon>Metazoa</taxon>
        <taxon>Ecdysozoa</taxon>
        <taxon>Arthropoda</taxon>
        <taxon>Hexapoda</taxon>
        <taxon>Insecta</taxon>
        <taxon>Pterygota</taxon>
        <taxon>Neoptera</taxon>
        <taxon>Endopterygota</taxon>
        <taxon>Lepidoptera</taxon>
        <taxon>Glossata</taxon>
        <taxon>Ditrysia</taxon>
        <taxon>Papilionoidea</taxon>
        <taxon>Pieridae</taxon>
        <taxon>Dismorphiinae</taxon>
        <taxon>Leptidea</taxon>
    </lineage>
</organism>
<feature type="compositionally biased region" description="Low complexity" evidence="1">
    <location>
        <begin position="60"/>
        <end position="70"/>
    </location>
</feature>
<evidence type="ECO:0000256" key="1">
    <source>
        <dbReference type="SAM" id="MobiDB-lite"/>
    </source>
</evidence>
<protein>
    <submittedName>
        <fullName evidence="2">Uncharacterized protein</fullName>
    </submittedName>
</protein>
<dbReference type="EMBL" id="FZQP02000093">
    <property type="protein sequence ID" value="VVC87261.1"/>
    <property type="molecule type" value="Genomic_DNA"/>
</dbReference>
<feature type="compositionally biased region" description="Polar residues" evidence="1">
    <location>
        <begin position="71"/>
        <end position="80"/>
    </location>
</feature>
<dbReference type="Proteomes" id="UP000324832">
    <property type="component" value="Unassembled WGS sequence"/>
</dbReference>
<evidence type="ECO:0000313" key="2">
    <source>
        <dbReference type="EMBL" id="VVC87261.1"/>
    </source>
</evidence>